<organism evidence="3">
    <name type="scientific">Daphnia magna</name>
    <dbReference type="NCBI Taxonomy" id="35525"/>
    <lineage>
        <taxon>Eukaryota</taxon>
        <taxon>Metazoa</taxon>
        <taxon>Ecdysozoa</taxon>
        <taxon>Arthropoda</taxon>
        <taxon>Crustacea</taxon>
        <taxon>Branchiopoda</taxon>
        <taxon>Diplostraca</taxon>
        <taxon>Cladocera</taxon>
        <taxon>Anomopoda</taxon>
        <taxon>Daphniidae</taxon>
        <taxon>Daphnia</taxon>
    </lineage>
</organism>
<feature type="compositionally biased region" description="Polar residues" evidence="1">
    <location>
        <begin position="234"/>
        <end position="249"/>
    </location>
</feature>
<evidence type="ECO:0000256" key="2">
    <source>
        <dbReference type="SAM" id="SignalP"/>
    </source>
</evidence>
<feature type="region of interest" description="Disordered" evidence="1">
    <location>
        <begin position="407"/>
        <end position="429"/>
    </location>
</feature>
<accession>A0A0P5RYD0</accession>
<proteinExistence type="predicted"/>
<protein>
    <submittedName>
        <fullName evidence="3">Uncharacterized protein</fullName>
    </submittedName>
</protein>
<keyword evidence="2" id="KW-0732">Signal</keyword>
<feature type="region of interest" description="Disordered" evidence="1">
    <location>
        <begin position="329"/>
        <end position="354"/>
    </location>
</feature>
<dbReference type="EMBL" id="GDIQ01094696">
    <property type="protein sequence ID" value="JAL57030.1"/>
    <property type="molecule type" value="Transcribed_RNA"/>
</dbReference>
<sequence>MAVQQLIWIALIGAVIVNGFPVKSPQAGTDDERLNYEKYVRQLEKKHKFAYNDIDQPWQPISGDDSVENDSHEFILQGDDFVSVKPVVRDTKHQASEAPVVAADEAVVPVTEAQSQAVTLTDVVADVEDAVAEVTTTQEKILADPVDNAVPATTTHEKLLADAEDDGLSVTTTHEKLLADEVLGQSETATEQDVATLSPVNEPVEESTTLSVLKVALIEESLVKVAQVEDSEVSEGSGQPLIDSTNNDEGSGAAEVFKFDAAEGSGSTDELFKEIQTTIQPEISNDEVATETESTLLLNNDGLAGDDLAITTEAVDTKLAAIVEQQLGEKEVKPTDSPSADEAEQTEIQPSSTIKIAHADDSIEAVTTDSSIAISDVRLDSTTKDLAEPEESTTLVNIVLKDEIAADEATQEITTEQPDSHPLSTQSGF</sequence>
<reference evidence="3" key="1">
    <citation type="submission" date="2015-10" db="EMBL/GenBank/DDBJ databases">
        <title>EvidentialGene: Evidence-directed Construction of Complete mRNA Transcriptomes without Genomes.</title>
        <authorList>
            <person name="Gilbert D.G."/>
        </authorList>
    </citation>
    <scope>NUCLEOTIDE SEQUENCE</scope>
</reference>
<evidence type="ECO:0000256" key="1">
    <source>
        <dbReference type="SAM" id="MobiDB-lite"/>
    </source>
</evidence>
<evidence type="ECO:0000313" key="3">
    <source>
        <dbReference type="EMBL" id="JAL57030.1"/>
    </source>
</evidence>
<feature type="compositionally biased region" description="Polar residues" evidence="1">
    <location>
        <begin position="411"/>
        <end position="429"/>
    </location>
</feature>
<feature type="signal peptide" evidence="2">
    <location>
        <begin position="1"/>
        <end position="19"/>
    </location>
</feature>
<dbReference type="OrthoDB" id="62853at2759"/>
<dbReference type="AlphaFoldDB" id="A0A0P5RYD0"/>
<name>A0A0P5RYD0_9CRUS</name>
<feature type="chain" id="PRO_5007423411" evidence="2">
    <location>
        <begin position="20"/>
        <end position="429"/>
    </location>
</feature>
<feature type="region of interest" description="Disordered" evidence="1">
    <location>
        <begin position="229"/>
        <end position="249"/>
    </location>
</feature>